<comment type="caution">
    <text evidence="14">The sequence shown here is derived from an EMBL/GenBank/DDBJ whole genome shotgun (WGS) entry which is preliminary data.</text>
</comment>
<comment type="catalytic activity">
    <reaction evidence="6 7 9">
        <text>alpha-D-glucosamine 1-phosphate = D-glucosamine 6-phosphate</text>
        <dbReference type="Rhea" id="RHEA:23424"/>
        <dbReference type="ChEBI" id="CHEBI:58516"/>
        <dbReference type="ChEBI" id="CHEBI:58725"/>
        <dbReference type="EC" id="5.4.2.10"/>
    </reaction>
</comment>
<comment type="cofactor">
    <cofactor evidence="7">
        <name>Mg(2+)</name>
        <dbReference type="ChEBI" id="CHEBI:18420"/>
    </cofactor>
    <text evidence="7">Binds 1 Mg(2+) ion per subunit.</text>
</comment>
<dbReference type="InterPro" id="IPR016055">
    <property type="entry name" value="A-D-PHexomutase_a/b/a-I/II/III"/>
</dbReference>
<dbReference type="SUPFAM" id="SSF53738">
    <property type="entry name" value="Phosphoglucomutase, first 3 domains"/>
    <property type="match status" value="3"/>
</dbReference>
<dbReference type="Gene3D" id="3.30.310.50">
    <property type="entry name" value="Alpha-D-phosphohexomutase, C-terminal domain"/>
    <property type="match status" value="1"/>
</dbReference>
<evidence type="ECO:0000256" key="7">
    <source>
        <dbReference type="HAMAP-Rule" id="MF_01554"/>
    </source>
</evidence>
<dbReference type="InterPro" id="IPR005841">
    <property type="entry name" value="Alpha-D-phosphohexomutase_SF"/>
</dbReference>
<evidence type="ECO:0000313" key="14">
    <source>
        <dbReference type="EMBL" id="MBF4809478.1"/>
    </source>
</evidence>
<dbReference type="EMBL" id="JABZGT010000267">
    <property type="protein sequence ID" value="MBF4809478.1"/>
    <property type="molecule type" value="Genomic_DNA"/>
</dbReference>
<evidence type="ECO:0000259" key="11">
    <source>
        <dbReference type="Pfam" id="PF02878"/>
    </source>
</evidence>
<dbReference type="Pfam" id="PF02880">
    <property type="entry name" value="PGM_PMM_III"/>
    <property type="match status" value="1"/>
</dbReference>
<feature type="active site" description="Phosphoserine intermediate" evidence="7">
    <location>
        <position position="100"/>
    </location>
</feature>
<dbReference type="InterPro" id="IPR016066">
    <property type="entry name" value="A-D-PHexomutase_CS"/>
</dbReference>
<evidence type="ECO:0000256" key="8">
    <source>
        <dbReference type="RuleBase" id="RU004326"/>
    </source>
</evidence>
<keyword evidence="3 7" id="KW-0479">Metal-binding</keyword>
<evidence type="ECO:0000256" key="4">
    <source>
        <dbReference type="ARBA" id="ARBA00022842"/>
    </source>
</evidence>
<evidence type="ECO:0000256" key="1">
    <source>
        <dbReference type="ARBA" id="ARBA00010231"/>
    </source>
</evidence>
<dbReference type="FunFam" id="3.40.120.10:FF:000001">
    <property type="entry name" value="Phosphoglucosamine mutase"/>
    <property type="match status" value="1"/>
</dbReference>
<dbReference type="Pfam" id="PF02878">
    <property type="entry name" value="PGM_PMM_I"/>
    <property type="match status" value="1"/>
</dbReference>
<evidence type="ECO:0000256" key="9">
    <source>
        <dbReference type="RuleBase" id="RU004327"/>
    </source>
</evidence>
<dbReference type="InterPro" id="IPR050060">
    <property type="entry name" value="Phosphoglucosamine_mutase"/>
</dbReference>
<dbReference type="PROSITE" id="PS00710">
    <property type="entry name" value="PGM_PMM"/>
    <property type="match status" value="1"/>
</dbReference>
<dbReference type="FunFam" id="3.30.310.50:FF:000001">
    <property type="entry name" value="Phosphoglucosamine mutase"/>
    <property type="match status" value="1"/>
</dbReference>
<evidence type="ECO:0000259" key="13">
    <source>
        <dbReference type="Pfam" id="PF02880"/>
    </source>
</evidence>
<protein>
    <recommendedName>
        <fullName evidence="7 9">Phosphoglucosamine mutase</fullName>
        <ecNumber evidence="7 9">5.4.2.10</ecNumber>
    </recommendedName>
</protein>
<feature type="binding site" evidence="7">
    <location>
        <position position="241"/>
    </location>
    <ligand>
        <name>Mg(2+)</name>
        <dbReference type="ChEBI" id="CHEBI:18420"/>
    </ligand>
</feature>
<gene>
    <name evidence="7" type="primary">glmM</name>
    <name evidence="14" type="ORF">HXK23_04575</name>
</gene>
<dbReference type="PANTHER" id="PTHR42946:SF1">
    <property type="entry name" value="PHOSPHOGLUCOMUTASE (ALPHA-D-GLUCOSE-1,6-BISPHOSPHATE-DEPENDENT)"/>
    <property type="match status" value="1"/>
</dbReference>
<dbReference type="GO" id="GO:0005975">
    <property type="term" value="P:carbohydrate metabolic process"/>
    <property type="evidence" value="ECO:0007669"/>
    <property type="project" value="InterPro"/>
</dbReference>
<keyword evidence="2 7" id="KW-0597">Phosphoprotein</keyword>
<evidence type="ECO:0000256" key="5">
    <source>
        <dbReference type="ARBA" id="ARBA00023235"/>
    </source>
</evidence>
<evidence type="ECO:0000256" key="6">
    <source>
        <dbReference type="ARBA" id="ARBA00050364"/>
    </source>
</evidence>
<keyword evidence="4 7" id="KW-0460">Magnesium</keyword>
<dbReference type="CDD" id="cd05802">
    <property type="entry name" value="GlmM"/>
    <property type="match status" value="1"/>
</dbReference>
<dbReference type="GO" id="GO:0008966">
    <property type="term" value="F:phosphoglucosamine mutase activity"/>
    <property type="evidence" value="ECO:0007669"/>
    <property type="project" value="UniProtKB-UniRule"/>
</dbReference>
<dbReference type="InterPro" id="IPR005843">
    <property type="entry name" value="A-D-PHexomutase_C"/>
</dbReference>
<comment type="PTM">
    <text evidence="7">Activated by phosphorylation.</text>
</comment>
<dbReference type="InterPro" id="IPR005846">
    <property type="entry name" value="A-D-PHexomutase_a/b/a-III"/>
</dbReference>
<evidence type="ECO:0000256" key="3">
    <source>
        <dbReference type="ARBA" id="ARBA00022723"/>
    </source>
</evidence>
<name>A0A930YT58_9ACTN</name>
<evidence type="ECO:0000256" key="2">
    <source>
        <dbReference type="ARBA" id="ARBA00022553"/>
    </source>
</evidence>
<feature type="binding site" description="via phosphate group" evidence="7">
    <location>
        <position position="100"/>
    </location>
    <ligand>
        <name>Mg(2+)</name>
        <dbReference type="ChEBI" id="CHEBI:18420"/>
    </ligand>
</feature>
<dbReference type="SUPFAM" id="SSF55957">
    <property type="entry name" value="Phosphoglucomutase, C-terminal domain"/>
    <property type="match status" value="1"/>
</dbReference>
<dbReference type="EC" id="5.4.2.10" evidence="7 9"/>
<feature type="binding site" evidence="7">
    <location>
        <position position="243"/>
    </location>
    <ligand>
        <name>Mg(2+)</name>
        <dbReference type="ChEBI" id="CHEBI:18420"/>
    </ligand>
</feature>
<dbReference type="InterPro" id="IPR036900">
    <property type="entry name" value="A-D-PHexomutase_C_sf"/>
</dbReference>
<dbReference type="Proteomes" id="UP000772566">
    <property type="component" value="Unassembled WGS sequence"/>
</dbReference>
<dbReference type="Pfam" id="PF02879">
    <property type="entry name" value="PGM_PMM_II"/>
    <property type="match status" value="1"/>
</dbReference>
<dbReference type="PRINTS" id="PR00509">
    <property type="entry name" value="PGMPMM"/>
</dbReference>
<keyword evidence="5 7" id="KW-0413">Isomerase</keyword>
<proteinExistence type="inferred from homology"/>
<accession>A0A930YT58</accession>
<dbReference type="GO" id="GO:0009252">
    <property type="term" value="P:peptidoglycan biosynthetic process"/>
    <property type="evidence" value="ECO:0007669"/>
    <property type="project" value="TreeGrafter"/>
</dbReference>
<dbReference type="GO" id="GO:0005829">
    <property type="term" value="C:cytosol"/>
    <property type="evidence" value="ECO:0007669"/>
    <property type="project" value="TreeGrafter"/>
</dbReference>
<dbReference type="PANTHER" id="PTHR42946">
    <property type="entry name" value="PHOSPHOHEXOSE MUTASE"/>
    <property type="match status" value="1"/>
</dbReference>
<dbReference type="GO" id="GO:0004615">
    <property type="term" value="F:phosphomannomutase activity"/>
    <property type="evidence" value="ECO:0007669"/>
    <property type="project" value="TreeGrafter"/>
</dbReference>
<organism evidence="14 15">
    <name type="scientific">Lancefieldella parvula</name>
    <dbReference type="NCBI Taxonomy" id="1382"/>
    <lineage>
        <taxon>Bacteria</taxon>
        <taxon>Bacillati</taxon>
        <taxon>Actinomycetota</taxon>
        <taxon>Coriobacteriia</taxon>
        <taxon>Coriobacteriales</taxon>
        <taxon>Atopobiaceae</taxon>
        <taxon>Lancefieldella</taxon>
    </lineage>
</organism>
<comment type="function">
    <text evidence="7 9">Catalyzes the conversion of glucosamine-6-phosphate to glucosamine-1-phosphate.</text>
</comment>
<dbReference type="InterPro" id="IPR006352">
    <property type="entry name" value="GlmM_bact"/>
</dbReference>
<feature type="domain" description="Alpha-D-phosphohexomutase alpha/beta/alpha" evidence="13">
    <location>
        <begin position="256"/>
        <end position="362"/>
    </location>
</feature>
<evidence type="ECO:0000259" key="12">
    <source>
        <dbReference type="Pfam" id="PF02879"/>
    </source>
</evidence>
<dbReference type="NCBIfam" id="TIGR01455">
    <property type="entry name" value="glmM"/>
    <property type="match status" value="1"/>
</dbReference>
<dbReference type="Gene3D" id="3.40.120.10">
    <property type="entry name" value="Alpha-D-Glucose-1,6-Bisphosphate, subunit A, domain 3"/>
    <property type="match status" value="3"/>
</dbReference>
<comment type="similarity">
    <text evidence="1 7 8">Belongs to the phosphohexose mutase family.</text>
</comment>
<sequence>MKYFGTDGFRGRANEGLNVDHAYKIGRFIGWYYGAKQARKARIIIGKDTRRSSYMFESALVSGLVASGADAYMLHVIPTPGVSYEVVDGAFDCGVMITASHNPFTDNGIKLVNKDGYKMDEDVLEQVEAYIDGEFDVPLATGDAIGRTVDYMQGRNRYISSLIASCGFSLQGLKIGLDCANGAASSVARPVFDALGAETHVINNAPNGLNINVDCGSTHIDQLQRFVVQNGLDVGFAYDGDADRCLAVDERGHVVDGDLILYVCGTYLNKYGRLAKQTVVTTVMSNFGLFKAFDDAGLSYEKTSVGDKYVYACMNENEYSLGGEQSGHIIFGDLAKTGDGILTSLRIMEVLRAEREKLSELTRPVTLYPQQLVNVRVTDKEAAMQSPKVNDAVAAAEKFLEGNGRVLVRASGTEPLVRVLAEAPTDELCQQANQIVLDALEEYRLSA</sequence>
<dbReference type="GO" id="GO:0000287">
    <property type="term" value="F:magnesium ion binding"/>
    <property type="evidence" value="ECO:0007669"/>
    <property type="project" value="UniProtKB-UniRule"/>
</dbReference>
<evidence type="ECO:0000259" key="10">
    <source>
        <dbReference type="Pfam" id="PF00408"/>
    </source>
</evidence>
<dbReference type="AlphaFoldDB" id="A0A930YT58"/>
<feature type="domain" description="Alpha-D-phosphohexomutase alpha/beta/alpha" evidence="12">
    <location>
        <begin position="158"/>
        <end position="252"/>
    </location>
</feature>
<evidence type="ECO:0000313" key="15">
    <source>
        <dbReference type="Proteomes" id="UP000772566"/>
    </source>
</evidence>
<dbReference type="HAMAP" id="MF_01554_B">
    <property type="entry name" value="GlmM_B"/>
    <property type="match status" value="1"/>
</dbReference>
<dbReference type="InterPro" id="IPR005844">
    <property type="entry name" value="A-D-PHexomutase_a/b/a-I"/>
</dbReference>
<dbReference type="GO" id="GO:0006048">
    <property type="term" value="P:UDP-N-acetylglucosamine biosynthetic process"/>
    <property type="evidence" value="ECO:0007669"/>
    <property type="project" value="TreeGrafter"/>
</dbReference>
<feature type="domain" description="Alpha-D-phosphohexomutase alpha/beta/alpha" evidence="11">
    <location>
        <begin position="2"/>
        <end position="133"/>
    </location>
</feature>
<dbReference type="InterPro" id="IPR005845">
    <property type="entry name" value="A-D-PHexomutase_a/b/a-II"/>
</dbReference>
<dbReference type="FunFam" id="3.40.120.10:FF:000003">
    <property type="entry name" value="Phosphoglucosamine mutase"/>
    <property type="match status" value="1"/>
</dbReference>
<feature type="binding site" evidence="7">
    <location>
        <position position="239"/>
    </location>
    <ligand>
        <name>Mg(2+)</name>
        <dbReference type="ChEBI" id="CHEBI:18420"/>
    </ligand>
</feature>
<dbReference type="Pfam" id="PF00408">
    <property type="entry name" value="PGM_PMM_IV"/>
    <property type="match status" value="1"/>
</dbReference>
<reference evidence="14" key="1">
    <citation type="submission" date="2020-04" db="EMBL/GenBank/DDBJ databases">
        <title>Deep metagenomics examines the oral microbiome during advanced dental caries in children, revealing novel taxa and co-occurrences with host molecules.</title>
        <authorList>
            <person name="Baker J.L."/>
            <person name="Morton J.T."/>
            <person name="Dinis M."/>
            <person name="Alvarez R."/>
            <person name="Tran N.C."/>
            <person name="Knight R."/>
            <person name="Edlund A."/>
        </authorList>
    </citation>
    <scope>NUCLEOTIDE SEQUENCE</scope>
    <source>
        <strain evidence="14">JCVI_22A_bin.2</strain>
    </source>
</reference>
<feature type="modified residue" description="Phosphoserine" evidence="7">
    <location>
        <position position="100"/>
    </location>
</feature>
<feature type="domain" description="Alpha-D-phosphohexomutase C-terminal" evidence="10">
    <location>
        <begin position="372"/>
        <end position="431"/>
    </location>
</feature>